<reference evidence="2" key="1">
    <citation type="submission" date="2017-10" db="EMBL/GenBank/DDBJ databases">
        <authorList>
            <person name="Kravchenko I.K."/>
            <person name="Grouzdev D.S."/>
        </authorList>
    </citation>
    <scope>NUCLEOTIDE SEQUENCE [LARGE SCALE GENOMIC DNA]</scope>
    <source>
        <strain evidence="2">B2</strain>
    </source>
</reference>
<dbReference type="GO" id="GO:0047617">
    <property type="term" value="F:fatty acyl-CoA hydrolase activity"/>
    <property type="evidence" value="ECO:0007669"/>
    <property type="project" value="TreeGrafter"/>
</dbReference>
<accession>A0A2B8BFM9</accession>
<evidence type="ECO:0000313" key="1">
    <source>
        <dbReference type="EMBL" id="PGH56343.1"/>
    </source>
</evidence>
<proteinExistence type="predicted"/>
<dbReference type="PANTHER" id="PTHR31793">
    <property type="entry name" value="4-HYDROXYBENZOYL-COA THIOESTERASE FAMILY MEMBER"/>
    <property type="match status" value="1"/>
</dbReference>
<dbReference type="Gene3D" id="3.10.129.10">
    <property type="entry name" value="Hotdog Thioesterase"/>
    <property type="match status" value="1"/>
</dbReference>
<name>A0A2B8BFM9_9PROT</name>
<dbReference type="OrthoDB" id="9803287at2"/>
<gene>
    <name evidence="1" type="ORF">CRT60_15480</name>
</gene>
<dbReference type="EMBL" id="PDKW01000041">
    <property type="protein sequence ID" value="PGH56343.1"/>
    <property type="molecule type" value="Genomic_DNA"/>
</dbReference>
<dbReference type="Pfam" id="PF13279">
    <property type="entry name" value="4HBT_2"/>
    <property type="match status" value="1"/>
</dbReference>
<dbReference type="PANTHER" id="PTHR31793:SF2">
    <property type="entry name" value="BLR1345 PROTEIN"/>
    <property type="match status" value="1"/>
</dbReference>
<evidence type="ECO:0000313" key="2">
    <source>
        <dbReference type="Proteomes" id="UP000225379"/>
    </source>
</evidence>
<dbReference type="RefSeq" id="WP_098737377.1">
    <property type="nucleotide sequence ID" value="NZ_PDKW01000041.1"/>
</dbReference>
<dbReference type="InterPro" id="IPR029069">
    <property type="entry name" value="HotDog_dom_sf"/>
</dbReference>
<dbReference type="SUPFAM" id="SSF54637">
    <property type="entry name" value="Thioesterase/thiol ester dehydrase-isomerase"/>
    <property type="match status" value="1"/>
</dbReference>
<dbReference type="AlphaFoldDB" id="A0A2B8BFM9"/>
<sequence length="166" mass="18320">MSGAALPPLPTEILTSGPLRVAEAWIDLYGHMNMARYVALFDEVGYALQERWELGETYTGETRKGLFVVDVAVSYKRELTAGTPLTLALRLLEADAKRIVSLMELRRADDGTLAATMEQLSVHADLTTRRVVPFEPPVAERLRDLAAVHGALPLPAGHRRRLTCRG</sequence>
<organism evidence="1 2">
    <name type="scientific">Azospirillum palustre</name>
    <dbReference type="NCBI Taxonomy" id="2044885"/>
    <lineage>
        <taxon>Bacteria</taxon>
        <taxon>Pseudomonadati</taxon>
        <taxon>Pseudomonadota</taxon>
        <taxon>Alphaproteobacteria</taxon>
        <taxon>Rhodospirillales</taxon>
        <taxon>Azospirillaceae</taxon>
        <taxon>Azospirillum</taxon>
    </lineage>
</organism>
<keyword evidence="2" id="KW-1185">Reference proteome</keyword>
<dbReference type="Proteomes" id="UP000225379">
    <property type="component" value="Unassembled WGS sequence"/>
</dbReference>
<dbReference type="CDD" id="cd00586">
    <property type="entry name" value="4HBT"/>
    <property type="match status" value="1"/>
</dbReference>
<protein>
    <submittedName>
        <fullName evidence="1">Thioesterase</fullName>
    </submittedName>
</protein>
<dbReference type="InterPro" id="IPR050563">
    <property type="entry name" value="4-hydroxybenzoyl-CoA_TE"/>
</dbReference>
<comment type="caution">
    <text evidence="1">The sequence shown here is derived from an EMBL/GenBank/DDBJ whole genome shotgun (WGS) entry which is preliminary data.</text>
</comment>